<evidence type="ECO:0000256" key="1">
    <source>
        <dbReference type="ARBA" id="ARBA00010282"/>
    </source>
</evidence>
<organism evidence="3 4">
    <name type="scientific">Pseudoxanthobacter soli DSM 19599</name>
    <dbReference type="NCBI Taxonomy" id="1123029"/>
    <lineage>
        <taxon>Bacteria</taxon>
        <taxon>Pseudomonadati</taxon>
        <taxon>Pseudomonadota</taxon>
        <taxon>Alphaproteobacteria</taxon>
        <taxon>Hyphomicrobiales</taxon>
        <taxon>Segnochrobactraceae</taxon>
        <taxon>Pseudoxanthobacter</taxon>
    </lineage>
</organism>
<evidence type="ECO:0000259" key="2">
    <source>
        <dbReference type="Pfam" id="PF02657"/>
    </source>
</evidence>
<accession>A0A1M7ZMT1</accession>
<keyword evidence="4" id="KW-1185">Reference proteome</keyword>
<dbReference type="SUPFAM" id="SSF82649">
    <property type="entry name" value="SufE/NifU"/>
    <property type="match status" value="1"/>
</dbReference>
<proteinExistence type="inferred from homology"/>
<gene>
    <name evidence="3" type="ORF">SAMN02745172_02869</name>
</gene>
<dbReference type="RefSeq" id="WP_073629787.1">
    <property type="nucleotide sequence ID" value="NZ_FRXO01000005.1"/>
</dbReference>
<dbReference type="Proteomes" id="UP000186406">
    <property type="component" value="Unassembled WGS sequence"/>
</dbReference>
<name>A0A1M7ZMT1_9HYPH</name>
<evidence type="ECO:0000313" key="3">
    <source>
        <dbReference type="EMBL" id="SHO66214.1"/>
    </source>
</evidence>
<comment type="similarity">
    <text evidence="1">Belongs to the SufE family.</text>
</comment>
<dbReference type="AlphaFoldDB" id="A0A1M7ZMT1"/>
<dbReference type="STRING" id="1123029.SAMN02745172_02869"/>
<reference evidence="3 4" key="1">
    <citation type="submission" date="2016-12" db="EMBL/GenBank/DDBJ databases">
        <authorList>
            <person name="Song W.-J."/>
            <person name="Kurnit D.M."/>
        </authorList>
    </citation>
    <scope>NUCLEOTIDE SEQUENCE [LARGE SCALE GENOMIC DNA]</scope>
    <source>
        <strain evidence="3 4">DSM 19599</strain>
    </source>
</reference>
<feature type="domain" description="Fe-S metabolism associated" evidence="2">
    <location>
        <begin position="8"/>
        <end position="131"/>
    </location>
</feature>
<dbReference type="PANTHER" id="PTHR43597">
    <property type="entry name" value="SULFUR ACCEPTOR PROTEIN CSDE"/>
    <property type="match status" value="1"/>
</dbReference>
<dbReference type="OrthoDB" id="9799320at2"/>
<dbReference type="InterPro" id="IPR003808">
    <property type="entry name" value="Fe-S_metab-assoc_dom"/>
</dbReference>
<dbReference type="Pfam" id="PF02657">
    <property type="entry name" value="SufE"/>
    <property type="match status" value="1"/>
</dbReference>
<dbReference type="EMBL" id="FRXO01000005">
    <property type="protein sequence ID" value="SHO66214.1"/>
    <property type="molecule type" value="Genomic_DNA"/>
</dbReference>
<sequence length="143" mass="15907">MTIDEITETFAFLDDWEERYRYVIDLGRSLPPFPEELRTAENMVQGCTSRVWIVPSVAEGPDGPVLSFLGDSDAHIVRGLVAILVTLYSGRTAGDILAEDADALFRRLGLREHLTPQRSNGLSAMVRRIRHDAEAALQPISGR</sequence>
<evidence type="ECO:0000313" key="4">
    <source>
        <dbReference type="Proteomes" id="UP000186406"/>
    </source>
</evidence>
<protein>
    <submittedName>
        <fullName evidence="3">Cysteine desulfuration protein SufE</fullName>
    </submittedName>
</protein>
<dbReference type="PANTHER" id="PTHR43597:SF5">
    <property type="entry name" value="SUFE-LIKE PROTEIN 2, CHLOROPLASTIC"/>
    <property type="match status" value="1"/>
</dbReference>
<dbReference type="Gene3D" id="3.90.1010.10">
    <property type="match status" value="1"/>
</dbReference>